<dbReference type="HOGENOM" id="CLU_146734_3_0_7"/>
<reference evidence="7" key="1">
    <citation type="submission" date="2009-07" db="EMBL/GenBank/DDBJ databases">
        <title>Complete sequence of Geobacter sp. M21.</title>
        <authorList>
            <consortium name="US DOE Joint Genome Institute"/>
            <person name="Lucas S."/>
            <person name="Copeland A."/>
            <person name="Lapidus A."/>
            <person name="Glavina del Rio T."/>
            <person name="Dalin E."/>
            <person name="Tice H."/>
            <person name="Bruce D."/>
            <person name="Goodwin L."/>
            <person name="Pitluck S."/>
            <person name="Saunders E."/>
            <person name="Brettin T."/>
            <person name="Detter J.C."/>
            <person name="Han C."/>
            <person name="Larimer F."/>
            <person name="Land M."/>
            <person name="Hauser L."/>
            <person name="Kyrpides N."/>
            <person name="Ovchinnikova G."/>
            <person name="Lovley D."/>
        </authorList>
    </citation>
    <scope>NUCLEOTIDE SEQUENCE [LARGE SCALE GENOMIC DNA]</scope>
    <source>
        <strain evidence="7">M21</strain>
    </source>
</reference>
<dbReference type="InterPro" id="IPR011743">
    <property type="entry name" value="Caa3_sub_IV"/>
</dbReference>
<accession>C6E7U8</accession>
<dbReference type="NCBIfam" id="TIGR02229">
    <property type="entry name" value="caa3_sub_IV"/>
    <property type="match status" value="1"/>
</dbReference>
<name>C6E7U8_GEOSM</name>
<evidence type="ECO:0000313" key="7">
    <source>
        <dbReference type="EMBL" id="ACT16131.1"/>
    </source>
</evidence>
<dbReference type="STRING" id="443144.GM21_0044"/>
<feature type="transmembrane region" description="Helical" evidence="6">
    <location>
        <begin position="38"/>
        <end position="60"/>
    </location>
</feature>
<dbReference type="Pfam" id="PF03626">
    <property type="entry name" value="COX4_pro"/>
    <property type="match status" value="1"/>
</dbReference>
<evidence type="ECO:0000256" key="4">
    <source>
        <dbReference type="ARBA" id="ARBA00022989"/>
    </source>
</evidence>
<dbReference type="InterPro" id="IPR005171">
    <property type="entry name" value="Cyt_c_oxidase_su4_prok"/>
</dbReference>
<gene>
    <name evidence="7" type="ordered locus">GM21_0044</name>
</gene>
<keyword evidence="5 6" id="KW-0472">Membrane</keyword>
<evidence type="ECO:0000256" key="1">
    <source>
        <dbReference type="ARBA" id="ARBA00004651"/>
    </source>
</evidence>
<keyword evidence="4 6" id="KW-1133">Transmembrane helix</keyword>
<dbReference type="AlphaFoldDB" id="C6E7U8"/>
<feature type="transmembrane region" description="Helical" evidence="6">
    <location>
        <begin position="12"/>
        <end position="32"/>
    </location>
</feature>
<dbReference type="KEGG" id="gem:GM21_0044"/>
<evidence type="ECO:0000256" key="6">
    <source>
        <dbReference type="SAM" id="Phobius"/>
    </source>
</evidence>
<dbReference type="OrthoDB" id="1495022at2"/>
<feature type="transmembrane region" description="Helical" evidence="6">
    <location>
        <begin position="72"/>
        <end position="90"/>
    </location>
</feature>
<proteinExistence type="predicted"/>
<evidence type="ECO:0000256" key="3">
    <source>
        <dbReference type="ARBA" id="ARBA00022692"/>
    </source>
</evidence>
<evidence type="ECO:0000256" key="2">
    <source>
        <dbReference type="ARBA" id="ARBA00022475"/>
    </source>
</evidence>
<dbReference type="EMBL" id="CP001661">
    <property type="protein sequence ID" value="ACT16131.1"/>
    <property type="molecule type" value="Genomic_DNA"/>
</dbReference>
<comment type="subcellular location">
    <subcellularLocation>
        <location evidence="1">Cell membrane</location>
        <topology evidence="1">Multi-pass membrane protein</topology>
    </subcellularLocation>
</comment>
<sequence>MDTEHTEHILGFGKLTAVWVTLLVLTVATVIVTRLDLGIWKVWAALAIACTKSGLVIAFFMHMKYEPRLFRVILIVTLFTLAWFIGFNFFDVLYR</sequence>
<keyword evidence="2" id="KW-1003">Cell membrane</keyword>
<evidence type="ECO:0000256" key="5">
    <source>
        <dbReference type="ARBA" id="ARBA00023136"/>
    </source>
</evidence>
<dbReference type="GO" id="GO:0005886">
    <property type="term" value="C:plasma membrane"/>
    <property type="evidence" value="ECO:0007669"/>
    <property type="project" value="UniProtKB-SubCell"/>
</dbReference>
<keyword evidence="3 6" id="KW-0812">Transmembrane</keyword>
<dbReference type="eggNOG" id="ENOG50339NS">
    <property type="taxonomic scope" value="Bacteria"/>
</dbReference>
<organism evidence="7">
    <name type="scientific">Geobacter sp. (strain M21)</name>
    <dbReference type="NCBI Taxonomy" id="443144"/>
    <lineage>
        <taxon>Bacteria</taxon>
        <taxon>Pseudomonadati</taxon>
        <taxon>Thermodesulfobacteriota</taxon>
        <taxon>Desulfuromonadia</taxon>
        <taxon>Geobacterales</taxon>
        <taxon>Geobacteraceae</taxon>
        <taxon>Geobacter</taxon>
    </lineage>
</organism>
<protein>
    <submittedName>
        <fullName evidence="7">Caa(3)-type oxidase, subunit IV</fullName>
    </submittedName>
</protein>